<sequence>MPRAAAESEPHSIRKASLRRTTVSSCKSTVRRIRTGVPFPFSSTGYSSAKVRSRFRNSNGMCSSFHESFIVRTFLYVWVSMPDNGMRAFLPSCGRLPRQASAPVRDRLPPELRSRTRRPDNRESGPHIPGSTVSPPRRKN</sequence>
<dbReference type="EMBL" id="VSSQ01022311">
    <property type="protein sequence ID" value="MPM68538.1"/>
    <property type="molecule type" value="Genomic_DNA"/>
</dbReference>
<accession>A0A645BTY7</accession>
<feature type="region of interest" description="Disordered" evidence="1">
    <location>
        <begin position="95"/>
        <end position="140"/>
    </location>
</feature>
<protein>
    <submittedName>
        <fullName evidence="2">Uncharacterized protein</fullName>
    </submittedName>
</protein>
<feature type="compositionally biased region" description="Basic and acidic residues" evidence="1">
    <location>
        <begin position="104"/>
        <end position="125"/>
    </location>
</feature>
<comment type="caution">
    <text evidence="2">The sequence shown here is derived from an EMBL/GenBank/DDBJ whole genome shotgun (WGS) entry which is preliminary data.</text>
</comment>
<name>A0A645BTY7_9ZZZZ</name>
<gene>
    <name evidence="2" type="ORF">SDC9_115471</name>
</gene>
<evidence type="ECO:0000256" key="1">
    <source>
        <dbReference type="SAM" id="MobiDB-lite"/>
    </source>
</evidence>
<dbReference type="AlphaFoldDB" id="A0A645BTY7"/>
<organism evidence="2">
    <name type="scientific">bioreactor metagenome</name>
    <dbReference type="NCBI Taxonomy" id="1076179"/>
    <lineage>
        <taxon>unclassified sequences</taxon>
        <taxon>metagenomes</taxon>
        <taxon>ecological metagenomes</taxon>
    </lineage>
</organism>
<reference evidence="2" key="1">
    <citation type="submission" date="2019-08" db="EMBL/GenBank/DDBJ databases">
        <authorList>
            <person name="Kucharzyk K."/>
            <person name="Murdoch R.W."/>
            <person name="Higgins S."/>
            <person name="Loffler F."/>
        </authorList>
    </citation>
    <scope>NUCLEOTIDE SEQUENCE</scope>
</reference>
<feature type="region of interest" description="Disordered" evidence="1">
    <location>
        <begin position="1"/>
        <end position="20"/>
    </location>
</feature>
<evidence type="ECO:0000313" key="2">
    <source>
        <dbReference type="EMBL" id="MPM68538.1"/>
    </source>
</evidence>
<feature type="compositionally biased region" description="Basic and acidic residues" evidence="1">
    <location>
        <begin position="1"/>
        <end position="12"/>
    </location>
</feature>
<proteinExistence type="predicted"/>